<organism evidence="21 22">
    <name type="scientific">Bos mutus</name>
    <name type="common">wild yak</name>
    <dbReference type="NCBI Taxonomy" id="72004"/>
    <lineage>
        <taxon>Eukaryota</taxon>
        <taxon>Metazoa</taxon>
        <taxon>Chordata</taxon>
        <taxon>Craniata</taxon>
        <taxon>Vertebrata</taxon>
        <taxon>Euteleostomi</taxon>
        <taxon>Mammalia</taxon>
        <taxon>Eutheria</taxon>
        <taxon>Laurasiatheria</taxon>
        <taxon>Artiodactyla</taxon>
        <taxon>Ruminantia</taxon>
        <taxon>Pecora</taxon>
        <taxon>Bovidae</taxon>
        <taxon>Bovinae</taxon>
        <taxon>Bos</taxon>
    </lineage>
</organism>
<protein>
    <recommendedName>
        <fullName evidence="16">Protein O-mannosyl-transferase 1</fullName>
        <ecNumber evidence="4">2.4.1.109</ecNumber>
    </recommendedName>
    <alternativeName>
        <fullName evidence="17">Dolichyl-phosphate-mannose--protein mannosyltransferase 1</fullName>
    </alternativeName>
</protein>
<comment type="pathway">
    <text evidence="2">Protein modification; protein glycosylation.</text>
</comment>
<feature type="compositionally biased region" description="Basic and acidic residues" evidence="18">
    <location>
        <begin position="507"/>
        <end position="525"/>
    </location>
</feature>
<sequence>MSDRLGQITKGKDGKSKYSTLSLFDKYKGKSVDSVRSSVIPRHGLQSLGKVATARRMPPPANLPSLKSENKGNDPNIVIVGVWRDPEAMACLILMCVLPLSSSSVTASQPPELLPQPGLQKSVSNLQKPTQSISQENTNSAPGGPKSWAQLNGKPAGHEGGLRASSRLLSFSPEEFPTLKAAGGQDKAGKEKGVLDPSYGPGPSLRPQNVTSWREGGGRNIISATSLSASPTELGSRNSSAGDGAPSSACASESKDPSLRPPQPVRRGASQFLGSVYHPPTYHDMLPAFMCSPQSSENQGTVERGSFPLPQLRLEPRVPFRQFQMNDQDGKENRLGVSRPIRPLRPLVERVPRPTIVNAENLKGLDDLDTDADDGWAGGWWHLPVGSRLAFSDDEEEEEVLKDGRPKWNSWDPRRQRQLSLSSADSADAKRTQEEGKDWSETGGVTRVVRKVPEPQPPSRKLHSWASGPDYQQKSSMGTVFRQQSAEDKEDKPPPRQKFVQSEMSEAVERARKRREEEERRAREERLAACAAKLKQLDQKCKQAQRASEAQKQAEKEAPRSPGAEKVTPQENGPAVHKGSPEFSAQETASTFSEEAPTAPPAVAQSGGSEEGPREAGSPAQEFNKMLVWGPLVRKAPGVTGAVEQFIHAVNSFHTLSDGRDLCLCQEQLYKMQHWQPVYPPPSHPQRTFYPHHPQMLGFDPRWMMMPSYMDPRIPPTRTPVDFYPSALHPSGLMKPIMPPDSLSGTGCRSEDQSCVPPLPERKVTAIDPAPVWSPEGYMALQSKGYSLPHPKSSDNMAMDMHVRSESSYSASPGRSGGVSAQRELLEERGQEYLSASDKKAPADCDSRVSSQRVGQELLFPPQENGQEAGTPVSHTPNLRCSPLEPDFAPTEKKLEYGDWDVNHQSKVANPDAAVEKEVPREEPPFSVSSWEKEGSPSKPPALEPEWTPEARGTGSQHPEQTSRTRRSGPIKKPVLKALKVEDKEKELEKVKPELAEGSTRLAREPGPVHEVAEDEDQENDPALANAAPATSEDQGLARASLGREASRPEEDNKPDGAPEARPSREASHTPPTKRNNWIFIDEEQAFGGRGPARGRGRGFREFTFRGRPTGSGLCGGGVLGARGLYSGSQRSSRGRGPREFGPSDDFPRAKPRRRIASETHSEGSEYEELPKRRRQRGTEPGDEGALPEREEATGRKGDFRESWRSGRMHPEDHGGPEAKNRGPRAFGRALPPRLSNCAYGRRTFAAKEVAPWPSRGPGASWQESGASDACGARRPLDRDYIPDAYRRPDALGSRGFEDGRLEDRRAFFQDDHAAESENAENRPFRRRRPPRQDKPPRFRRLRQEREALGLWGPEDEPPLAAGQWPGRPRPCPGDRSSASGRRSPELAYQNSSDHANEEWETASESSDFSERRERRAGSELDPQADGSPSGVSAGEKKELAKRSFSGQRPLVDRQSRKLEPGGFGEKSVRPGGGDTSPRYESHQNGTPLKAKRSPDEALPGGLGCGSGSGHYTLERAAHAASDVTEASCEKAEKEAKLAAQRSGEQGETMKPFDLNYGHAIIENCGSSPGEESEVGSLVGEGFIEVLTKKQRRLLEEERRKKEQAVQVPVKGRSLSSRIPPRFAKKQNNLCLEQGDGPVPGSSLGTEIWESGSQALPLQASTSDSWTKAATAFTSAEPGSAEQGFKSSQGDSGVDLSAESRESSATSSQRSSPYGTLKPEEASGPGLEPKADGHKEQTQKQSEPKDSEQGSGQSKEHRPGPIGNERSLKNRKGSEGAERLQGAVVPPVNGVEIHVDSVLPVPPIEFGVNPKDSDFSLQPGSASGPAGNPVVKLQDALASNAGLAPSIPILRRDHHIQRAIGLSHMSFPTADLTLKMESARKAWENSPSLPEQSSPGGAGSGLQPPSSGGASSGVSYSSFGGVSMPPVPVASVAPSASLPGSHLPPLYLDGHVFASQPRLVPQTIPQQQSFQQAAAAQQIPISLHTSLQAQAQLGLRGGLPVSQSQEIFSSLQPFRSQVYMHPSLSPPSTMILSGGTALKAPYSAFPGMQPLEMVKPQSGSPYQPMSGSQALVYEGPLSQAAGLGASQMLDSQLPQLTMPLPGSQLPLPRYGSGQQPLLLPQSIQLPQAQSLSVGAPRRILAPGSQPSVLNTSRESSQMEMKGFHFADSKQNVPSGGSVPSPQAYRPSSASPSGKPSGSAVNMGSVQGHYVQQAKQRVDEKPGLGAVKLQEPPSAASPLKRTGAIKPRAVKERPGKLHVRFTSDPVARCVVQHQFLYGFDEVYYGQHISFYMKRTFFLDGSGPPFGHMLLALGGYLGGFDGNFLWNRIGAEYSSNVPVWSLRLLPALSGALSVPMAYEIVWELGFSHCAATGAALLLLIENALITQSRLMLLESVLIFFNLLAVLSYLKFCNSQKHRPFSPRWWFWLVLTGVACSCAVGIKYVGVFTYLLVLGVAAVHAWHVIGDQTLSNVRVLCHLLARAAALVVLPVLVYLLFFYIHLLLLCRSGPHDQIMSSAFQASLEGGLARVTQGQPLEVAFGSQVTLKNVFGQPVPCWLHSHQSTYPMIYENGRGSSHQQQVTCYPFKDVNNWWIVKDPGRHQLVVNNPPRPVRHGDVVQLVHGMTTRLLNTHDVAAPLSPHAQEVSCYIDYNISMPPQNLWRLDIVNRESDTDVWKTILSEVRFVHVNTSAILKLSGVPLPDWGFRQLEVVGEKLFRGYHGSTVWNVEEHRYGRSQEQKERELELHSPTQVDISRNLSFMARFSELQWRMLTVRSDDSEHKYSSTPLDWVMLDTNIAYWLHPRTSAQIHLLGNVVIWASASLATLVYALLFIWYLLRRRRRVCDLPEGLCRGPRTSHTPSLWFGLELCTLFLYHYLPALTFQILLLPVVLEHISDHLCRSQLQRSLFTALVVAWFTSACHVSNMLRPLTYGDRSLSPSELKALRWKDSWDILIRKY</sequence>
<keyword evidence="6" id="KW-0328">Glycosyltransferase</keyword>
<feature type="region of interest" description="Disordered" evidence="18">
    <location>
        <begin position="542"/>
        <end position="619"/>
    </location>
</feature>
<feature type="compositionally biased region" description="Basic and acidic residues" evidence="18">
    <location>
        <begin position="427"/>
        <end position="440"/>
    </location>
</feature>
<evidence type="ECO:0000256" key="2">
    <source>
        <dbReference type="ARBA" id="ARBA00004922"/>
    </source>
</evidence>
<keyword evidence="12 19" id="KW-0472">Membrane</keyword>
<evidence type="ECO:0000256" key="9">
    <source>
        <dbReference type="ARBA" id="ARBA00022737"/>
    </source>
</evidence>
<dbReference type="InterPro" id="IPR033184">
    <property type="entry name" value="PRRC2"/>
</dbReference>
<evidence type="ECO:0000256" key="8">
    <source>
        <dbReference type="ARBA" id="ARBA00022692"/>
    </source>
</evidence>
<dbReference type="Pfam" id="PF16192">
    <property type="entry name" value="PMT_4TMC"/>
    <property type="match status" value="1"/>
</dbReference>
<dbReference type="EC" id="2.4.1.109" evidence="4"/>
<feature type="compositionally biased region" description="Basic and acidic residues" evidence="18">
    <location>
        <begin position="979"/>
        <end position="995"/>
    </location>
</feature>
<comment type="catalytic activity">
    <reaction evidence="14">
        <text>a di-trans,poly-cis-dolichyl beta-D-mannosyl phosphate + L-seryl-[protein] = 3-O-(alpha-D-mannosyl)-L-seryl-[protein] + a di-trans,poly-cis-dolichyl phosphate + H(+)</text>
        <dbReference type="Rhea" id="RHEA:17377"/>
        <dbReference type="Rhea" id="RHEA-COMP:9863"/>
        <dbReference type="Rhea" id="RHEA-COMP:13546"/>
        <dbReference type="Rhea" id="RHEA-COMP:19498"/>
        <dbReference type="Rhea" id="RHEA-COMP:19501"/>
        <dbReference type="ChEBI" id="CHEBI:15378"/>
        <dbReference type="ChEBI" id="CHEBI:29999"/>
        <dbReference type="ChEBI" id="CHEBI:57683"/>
        <dbReference type="ChEBI" id="CHEBI:58211"/>
        <dbReference type="ChEBI" id="CHEBI:137321"/>
        <dbReference type="EC" id="2.4.1.109"/>
    </reaction>
</comment>
<feature type="region of interest" description="Disordered" evidence="18">
    <location>
        <begin position="1597"/>
        <end position="1783"/>
    </location>
</feature>
<proteinExistence type="inferred from homology"/>
<feature type="compositionally biased region" description="Basic and acidic residues" evidence="18">
    <location>
        <begin position="914"/>
        <end position="924"/>
    </location>
</feature>
<feature type="region of interest" description="Disordered" evidence="18">
    <location>
        <begin position="400"/>
        <end position="525"/>
    </location>
</feature>
<feature type="compositionally biased region" description="Basic and acidic residues" evidence="18">
    <location>
        <begin position="1187"/>
        <end position="1221"/>
    </location>
</feature>
<dbReference type="Gene3D" id="2.80.10.50">
    <property type="match status" value="1"/>
</dbReference>
<evidence type="ECO:0000256" key="5">
    <source>
        <dbReference type="ARBA" id="ARBA00022553"/>
    </source>
</evidence>
<feature type="compositionally biased region" description="Low complexity" evidence="18">
    <location>
        <begin position="1122"/>
        <end position="1132"/>
    </location>
</feature>
<feature type="compositionally biased region" description="Polar residues" evidence="18">
    <location>
        <begin position="864"/>
        <end position="879"/>
    </location>
</feature>
<feature type="domain" description="MIR" evidence="20">
    <location>
        <begin position="2606"/>
        <end position="2663"/>
    </location>
</feature>
<feature type="compositionally biased region" description="Low complexity" evidence="18">
    <location>
        <begin position="1703"/>
        <end position="1712"/>
    </location>
</feature>
<feature type="domain" description="MIR" evidence="20">
    <location>
        <begin position="2532"/>
        <end position="2595"/>
    </location>
</feature>
<keyword evidence="8 19" id="KW-0812">Transmembrane</keyword>
<feature type="compositionally biased region" description="Low complexity" evidence="18">
    <location>
        <begin position="2186"/>
        <end position="2199"/>
    </location>
</feature>
<dbReference type="PANTHER" id="PTHR14038:SF4">
    <property type="entry name" value="PROTEIN PRRC2B"/>
    <property type="match status" value="1"/>
</dbReference>
<dbReference type="SMART" id="SM00472">
    <property type="entry name" value="MIR"/>
    <property type="match status" value="3"/>
</dbReference>
<evidence type="ECO:0000256" key="4">
    <source>
        <dbReference type="ARBA" id="ARBA00012839"/>
    </source>
</evidence>
<feature type="compositionally biased region" description="Basic and acidic residues" evidence="18">
    <location>
        <begin position="831"/>
        <end position="847"/>
    </location>
</feature>
<feature type="region of interest" description="Disordered" evidence="18">
    <location>
        <begin position="1248"/>
        <end position="1551"/>
    </location>
</feature>
<evidence type="ECO:0000313" key="21">
    <source>
        <dbReference type="EMBL" id="MXQ94859.1"/>
    </source>
</evidence>
<evidence type="ECO:0000256" key="17">
    <source>
        <dbReference type="ARBA" id="ARBA00075639"/>
    </source>
</evidence>
<dbReference type="PANTHER" id="PTHR14038">
    <property type="entry name" value="BAT2 HLA-B-ASSOCIATED TRANSCRIPT 2"/>
    <property type="match status" value="1"/>
</dbReference>
<evidence type="ECO:0000256" key="1">
    <source>
        <dbReference type="ARBA" id="ARBA00004477"/>
    </source>
</evidence>
<feature type="compositionally biased region" description="Basic and acidic residues" evidence="18">
    <location>
        <begin position="1409"/>
        <end position="1419"/>
    </location>
</feature>
<comment type="subcellular location">
    <subcellularLocation>
        <location evidence="1">Endoplasmic reticulum membrane</location>
        <topology evidence="1">Multi-pass membrane protein</topology>
    </subcellularLocation>
</comment>
<feature type="transmembrane region" description="Helical" evidence="19">
    <location>
        <begin position="2811"/>
        <end position="2833"/>
    </location>
</feature>
<evidence type="ECO:0000256" key="18">
    <source>
        <dbReference type="SAM" id="MobiDB-lite"/>
    </source>
</evidence>
<comment type="caution">
    <text evidence="21">The sequence shown here is derived from an EMBL/GenBank/DDBJ whole genome shotgun (WGS) entry which is preliminary data.</text>
</comment>
<feature type="compositionally biased region" description="Basic and acidic residues" evidence="18">
    <location>
        <begin position="1528"/>
        <end position="1537"/>
    </location>
</feature>
<name>A0A6B0RXI5_9CETA</name>
<evidence type="ECO:0000256" key="11">
    <source>
        <dbReference type="ARBA" id="ARBA00022989"/>
    </source>
</evidence>
<feature type="compositionally biased region" description="Polar residues" evidence="18">
    <location>
        <begin position="583"/>
        <end position="593"/>
    </location>
</feature>
<feature type="transmembrane region" description="Helical" evidence="19">
    <location>
        <begin position="2422"/>
        <end position="2439"/>
    </location>
</feature>
<feature type="compositionally biased region" description="Basic and acidic residues" evidence="18">
    <location>
        <begin position="1002"/>
        <end position="1012"/>
    </location>
</feature>
<dbReference type="EMBL" id="VBQZ03000121">
    <property type="protein sequence ID" value="MXQ94859.1"/>
    <property type="molecule type" value="Genomic_DNA"/>
</dbReference>
<feature type="compositionally biased region" description="Basic and acidic residues" evidence="18">
    <location>
        <begin position="1451"/>
        <end position="1460"/>
    </location>
</feature>
<dbReference type="FunFam" id="2.80.10.50:FF:000012">
    <property type="entry name" value="Protein O-mannosyl-transferase 1"/>
    <property type="match status" value="1"/>
</dbReference>
<feature type="transmembrane region" description="Helical" evidence="19">
    <location>
        <begin position="2388"/>
        <end position="2410"/>
    </location>
</feature>
<feature type="domain" description="MIR" evidence="20">
    <location>
        <begin position="2667"/>
        <end position="2727"/>
    </location>
</feature>
<evidence type="ECO:0000256" key="16">
    <source>
        <dbReference type="ARBA" id="ARBA00067952"/>
    </source>
</evidence>
<comment type="similarity">
    <text evidence="3">Belongs to the glycosyltransferase 39 family.</text>
</comment>
<gene>
    <name evidence="21" type="ORF">E5288_WYG008209</name>
</gene>
<feature type="region of interest" description="Disordered" evidence="18">
    <location>
        <begin position="2166"/>
        <end position="2202"/>
    </location>
</feature>
<dbReference type="PROSITE" id="PS50919">
    <property type="entry name" value="MIR"/>
    <property type="match status" value="3"/>
</dbReference>
<keyword evidence="11 19" id="KW-1133">Transmembrane helix</keyword>
<feature type="region of interest" description="Disordered" evidence="18">
    <location>
        <begin position="178"/>
        <end position="267"/>
    </location>
</feature>
<feature type="transmembrane region" description="Helical" evidence="19">
    <location>
        <begin position="2476"/>
        <end position="2501"/>
    </location>
</feature>
<accession>A0A6B0RXI5</accession>
<evidence type="ECO:0000256" key="6">
    <source>
        <dbReference type="ARBA" id="ARBA00022676"/>
    </source>
</evidence>
<dbReference type="Pfam" id="PF07001">
    <property type="entry name" value="BAT2_N"/>
    <property type="match status" value="1"/>
</dbReference>
<feature type="region of interest" description="Disordered" evidence="18">
    <location>
        <begin position="831"/>
        <end position="1234"/>
    </location>
</feature>
<feature type="compositionally biased region" description="Polar residues" evidence="18">
    <location>
        <begin position="222"/>
        <end position="241"/>
    </location>
</feature>
<feature type="compositionally biased region" description="Polar residues" evidence="18">
    <location>
        <begin position="1651"/>
        <end position="1674"/>
    </location>
</feature>
<evidence type="ECO:0000256" key="13">
    <source>
        <dbReference type="ARBA" id="ARBA00045085"/>
    </source>
</evidence>
<feature type="compositionally biased region" description="Basic and acidic residues" evidence="18">
    <location>
        <begin position="1045"/>
        <end position="1068"/>
    </location>
</feature>
<feature type="region of interest" description="Disordered" evidence="18">
    <location>
        <begin position="105"/>
        <end position="162"/>
    </location>
</feature>
<feature type="compositionally biased region" description="Low complexity" evidence="18">
    <location>
        <begin position="1901"/>
        <end position="1914"/>
    </location>
</feature>
<evidence type="ECO:0000256" key="7">
    <source>
        <dbReference type="ARBA" id="ARBA00022679"/>
    </source>
</evidence>
<dbReference type="InterPro" id="IPR036300">
    <property type="entry name" value="MIR_dom_sf"/>
</dbReference>
<dbReference type="GO" id="GO:0005789">
    <property type="term" value="C:endoplasmic reticulum membrane"/>
    <property type="evidence" value="ECO:0007669"/>
    <property type="project" value="UniProtKB-SubCell"/>
</dbReference>
<dbReference type="Pfam" id="PF02366">
    <property type="entry name" value="PMT"/>
    <property type="match status" value="1"/>
</dbReference>
<feature type="compositionally biased region" description="Low complexity" evidence="18">
    <location>
        <begin position="542"/>
        <end position="551"/>
    </location>
</feature>
<keyword evidence="22" id="KW-1185">Reference proteome</keyword>
<keyword evidence="9" id="KW-0677">Repeat</keyword>
<feature type="compositionally biased region" description="Basic and acidic residues" evidence="18">
    <location>
        <begin position="1729"/>
        <end position="1759"/>
    </location>
</feature>
<comment type="function">
    <text evidence="15">Transfers mannosyl residues to the hydroxyl group of serine or threonine residues. Coexpression of both POMT1 and POMT2 is necessary for enzyme activity, expression of either POMT1 or POMT2 alone is insufficient. Essentially dedicated to O-mannosylation of alpha-DAG1 and few other proteins but not of cadherins and protocaherins.</text>
</comment>
<feature type="transmembrane region" description="Helical" evidence="19">
    <location>
        <begin position="2445"/>
        <end position="2464"/>
    </location>
</feature>
<feature type="compositionally biased region" description="Polar residues" evidence="18">
    <location>
        <begin position="121"/>
        <end position="141"/>
    </location>
</feature>
<evidence type="ECO:0000256" key="14">
    <source>
        <dbReference type="ARBA" id="ARBA00045102"/>
    </source>
</evidence>
<feature type="compositionally biased region" description="Basic and acidic residues" evidence="18">
    <location>
        <begin position="890"/>
        <end position="904"/>
    </location>
</feature>
<evidence type="ECO:0000256" key="19">
    <source>
        <dbReference type="SAM" id="Phobius"/>
    </source>
</evidence>
<dbReference type="Proteomes" id="UP000322234">
    <property type="component" value="Unassembled WGS sequence"/>
</dbReference>
<dbReference type="Pfam" id="PF02815">
    <property type="entry name" value="MIR"/>
    <property type="match status" value="1"/>
</dbReference>
<evidence type="ECO:0000256" key="3">
    <source>
        <dbReference type="ARBA" id="ARBA00007222"/>
    </source>
</evidence>
<keyword evidence="7" id="KW-0808">Transferase</keyword>
<dbReference type="InterPro" id="IPR003342">
    <property type="entry name" value="ArnT-like_N"/>
</dbReference>
<evidence type="ECO:0000256" key="10">
    <source>
        <dbReference type="ARBA" id="ARBA00022824"/>
    </source>
</evidence>
<comment type="catalytic activity">
    <reaction evidence="13">
        <text>a di-trans,poly-cis-dolichyl beta-D-mannosyl phosphate + L-threonyl-[protein] = 3-O-(alpha-D-mannosyl)-L-threonyl-[protein] + a di-trans,poly-cis-dolichyl phosphate + H(+)</text>
        <dbReference type="Rhea" id="RHEA:53396"/>
        <dbReference type="Rhea" id="RHEA-COMP:11060"/>
        <dbReference type="Rhea" id="RHEA-COMP:13547"/>
        <dbReference type="Rhea" id="RHEA-COMP:19498"/>
        <dbReference type="Rhea" id="RHEA-COMP:19501"/>
        <dbReference type="ChEBI" id="CHEBI:15378"/>
        <dbReference type="ChEBI" id="CHEBI:30013"/>
        <dbReference type="ChEBI" id="CHEBI:57683"/>
        <dbReference type="ChEBI" id="CHEBI:58211"/>
        <dbReference type="ChEBI" id="CHEBI:137323"/>
        <dbReference type="EC" id="2.4.1.109"/>
    </reaction>
</comment>
<dbReference type="InterPro" id="IPR032421">
    <property type="entry name" value="PMT_4TMC"/>
</dbReference>
<feature type="compositionally biased region" description="Polar residues" evidence="18">
    <location>
        <begin position="2144"/>
        <end position="2157"/>
    </location>
</feature>
<feature type="region of interest" description="Disordered" evidence="18">
    <location>
        <begin position="2138"/>
        <end position="2157"/>
    </location>
</feature>
<feature type="region of interest" description="Disordered" evidence="18">
    <location>
        <begin position="1881"/>
        <end position="1914"/>
    </location>
</feature>
<feature type="compositionally biased region" description="Basic and acidic residues" evidence="18">
    <location>
        <begin position="1275"/>
        <end position="1324"/>
    </location>
</feature>
<evidence type="ECO:0000256" key="15">
    <source>
        <dbReference type="ARBA" id="ARBA00046005"/>
    </source>
</evidence>
<dbReference type="SUPFAM" id="SSF82109">
    <property type="entry name" value="MIR domain"/>
    <property type="match status" value="1"/>
</dbReference>
<dbReference type="InterPro" id="IPR009738">
    <property type="entry name" value="BAT2_N"/>
</dbReference>
<keyword evidence="5" id="KW-0597">Phosphoprotein</keyword>
<keyword evidence="10" id="KW-0256">Endoplasmic reticulum</keyword>
<dbReference type="CDD" id="cd23281">
    <property type="entry name" value="beta-trefoil_MIR_POMT1"/>
    <property type="match status" value="1"/>
</dbReference>
<feature type="compositionally biased region" description="Basic and acidic residues" evidence="18">
    <location>
        <begin position="485"/>
        <end position="494"/>
    </location>
</feature>
<feature type="compositionally biased region" description="Basic and acidic residues" evidence="18">
    <location>
        <begin position="1766"/>
        <end position="1778"/>
    </location>
</feature>
<evidence type="ECO:0000256" key="12">
    <source>
        <dbReference type="ARBA" id="ARBA00023136"/>
    </source>
</evidence>
<dbReference type="InterPro" id="IPR016093">
    <property type="entry name" value="MIR_motif"/>
</dbReference>
<feature type="compositionally biased region" description="Polar residues" evidence="18">
    <location>
        <begin position="2168"/>
        <end position="2180"/>
    </location>
</feature>
<dbReference type="GO" id="GO:0030154">
    <property type="term" value="P:cell differentiation"/>
    <property type="evidence" value="ECO:0007669"/>
    <property type="project" value="TreeGrafter"/>
</dbReference>
<reference evidence="21" key="1">
    <citation type="submission" date="2019-10" db="EMBL/GenBank/DDBJ databases">
        <title>The sequence and de novo assembly of the wild yak genome.</title>
        <authorList>
            <person name="Liu Y."/>
        </authorList>
    </citation>
    <scope>NUCLEOTIDE SEQUENCE [LARGE SCALE GENOMIC DNA]</scope>
    <source>
        <strain evidence="21">WY2019</strain>
    </source>
</reference>
<feature type="compositionally biased region" description="Basic and acidic residues" evidence="18">
    <location>
        <begin position="1331"/>
        <end position="1348"/>
    </location>
</feature>
<evidence type="ECO:0000259" key="20">
    <source>
        <dbReference type="PROSITE" id="PS50919"/>
    </source>
</evidence>
<feature type="compositionally biased region" description="Low complexity" evidence="18">
    <location>
        <begin position="109"/>
        <end position="120"/>
    </location>
</feature>
<dbReference type="GO" id="GO:0004169">
    <property type="term" value="F:dolichyl-phosphate-mannose-protein mannosyltransferase activity"/>
    <property type="evidence" value="ECO:0007669"/>
    <property type="project" value="UniProtKB-EC"/>
</dbReference>
<evidence type="ECO:0000313" key="22">
    <source>
        <dbReference type="Proteomes" id="UP000322234"/>
    </source>
</evidence>
<feature type="compositionally biased region" description="Polar residues" evidence="18">
    <location>
        <begin position="470"/>
        <end position="484"/>
    </location>
</feature>